<evidence type="ECO:0000256" key="1">
    <source>
        <dbReference type="SAM" id="Coils"/>
    </source>
</evidence>
<organism evidence="2 3">
    <name type="scientific">Vibrio genomosp. F6 str. FF-238</name>
    <dbReference type="NCBI Taxonomy" id="1191298"/>
    <lineage>
        <taxon>Bacteria</taxon>
        <taxon>Pseudomonadati</taxon>
        <taxon>Pseudomonadota</taxon>
        <taxon>Gammaproteobacteria</taxon>
        <taxon>Vibrionales</taxon>
        <taxon>Vibrionaceae</taxon>
        <taxon>Vibrio</taxon>
    </lineage>
</organism>
<dbReference type="PROSITE" id="PS51257">
    <property type="entry name" value="PROKAR_LIPOPROTEIN"/>
    <property type="match status" value="1"/>
</dbReference>
<evidence type="ECO:0008006" key="4">
    <source>
        <dbReference type="Google" id="ProtNLM"/>
    </source>
</evidence>
<dbReference type="Proteomes" id="UP000094165">
    <property type="component" value="Unassembled WGS sequence"/>
</dbReference>
<name>A0A1E5D3E9_9VIBR</name>
<comment type="caution">
    <text evidence="2">The sequence shown here is derived from an EMBL/GenBank/DDBJ whole genome shotgun (WGS) entry which is preliminary data.</text>
</comment>
<keyword evidence="3" id="KW-1185">Reference proteome</keyword>
<keyword evidence="1" id="KW-0175">Coiled coil</keyword>
<reference evidence="2 3" key="1">
    <citation type="journal article" date="2012" name="Science">
        <title>Ecological populations of bacteria act as socially cohesive units of antibiotic production and resistance.</title>
        <authorList>
            <person name="Cordero O.X."/>
            <person name="Wildschutte H."/>
            <person name="Kirkup B."/>
            <person name="Proehl S."/>
            <person name="Ngo L."/>
            <person name="Hussain F."/>
            <person name="Le Roux F."/>
            <person name="Mincer T."/>
            <person name="Polz M.F."/>
        </authorList>
    </citation>
    <scope>NUCLEOTIDE SEQUENCE [LARGE SCALE GENOMIC DNA]</scope>
    <source>
        <strain evidence="2 3">FF-238</strain>
    </source>
</reference>
<evidence type="ECO:0000313" key="2">
    <source>
        <dbReference type="EMBL" id="OEE78032.1"/>
    </source>
</evidence>
<proteinExistence type="predicted"/>
<evidence type="ECO:0000313" key="3">
    <source>
        <dbReference type="Proteomes" id="UP000094165"/>
    </source>
</evidence>
<feature type="coiled-coil region" evidence="1">
    <location>
        <begin position="17"/>
        <end position="44"/>
    </location>
</feature>
<accession>A0A1E5D3E9</accession>
<dbReference type="RefSeq" id="WP_017053215.1">
    <property type="nucleotide sequence ID" value="NZ_AJYW02000062.1"/>
</dbReference>
<gene>
    <name evidence="2" type="ORF">A130_13785</name>
</gene>
<sequence length="141" mass="14904">MNKYITAIILVAALSGCEDATKALDQAQEAANQAVDSVQEKMSEIDLGNLNLEQFGDATESAKELAVSVQEALDVDLSDQGALAEAKDNIANAYSCLVDASSESTAEKLMNKVLSTIGSEETKSLIEKSIEKAKAAKECVM</sequence>
<dbReference type="EMBL" id="AJYW02000062">
    <property type="protein sequence ID" value="OEE78032.1"/>
    <property type="molecule type" value="Genomic_DNA"/>
</dbReference>
<protein>
    <recommendedName>
        <fullName evidence="4">Lipoprotein</fullName>
    </recommendedName>
</protein>
<dbReference type="AlphaFoldDB" id="A0A1E5D3E9"/>